<accession>A0A366KAS6</accession>
<feature type="region of interest" description="Disordered" evidence="1">
    <location>
        <begin position="148"/>
        <end position="173"/>
    </location>
</feature>
<evidence type="ECO:0000313" key="2">
    <source>
        <dbReference type="EMBL" id="RBP98830.1"/>
    </source>
</evidence>
<protein>
    <submittedName>
        <fullName evidence="2">Uncharacterized protein</fullName>
    </submittedName>
</protein>
<organism evidence="2 3">
    <name type="scientific">Bifidobacterium xylocopae</name>
    <dbReference type="NCBI Taxonomy" id="2493119"/>
    <lineage>
        <taxon>Bacteria</taxon>
        <taxon>Bacillati</taxon>
        <taxon>Actinomycetota</taxon>
        <taxon>Actinomycetes</taxon>
        <taxon>Bifidobacteriales</taxon>
        <taxon>Bifidobacteriaceae</taxon>
        <taxon>Bifidobacterium</taxon>
    </lineage>
</organism>
<dbReference type="AlphaFoldDB" id="A0A366KAS6"/>
<dbReference type="Proteomes" id="UP000252345">
    <property type="component" value="Unassembled WGS sequence"/>
</dbReference>
<feature type="compositionally biased region" description="Low complexity" evidence="1">
    <location>
        <begin position="46"/>
        <end position="59"/>
    </location>
</feature>
<sequence length="173" mass="19099">MNTLLASSSGLNGLTIQDYIKPQQSDPTSPYSTAEQSLTDQAKQILASPPTSSAQAAASRSSLASAYRSWEKAMWEAAGDTLAGQISQTEDSYRPVRRWLKDERSKPASCSEWMGYTLEPTRKAGGKERFSRLVRRIEQYDSLRQRCAADITPQQAARAPQPGGRTQGQRNDQ</sequence>
<comment type="caution">
    <text evidence="2">The sequence shown here is derived from an EMBL/GenBank/DDBJ whole genome shotgun (WGS) entry which is preliminary data.</text>
</comment>
<feature type="compositionally biased region" description="Polar residues" evidence="1">
    <location>
        <begin position="22"/>
        <end position="42"/>
    </location>
</feature>
<dbReference type="EMBL" id="PDCH01000019">
    <property type="protein sequence ID" value="RBP98830.1"/>
    <property type="molecule type" value="Genomic_DNA"/>
</dbReference>
<evidence type="ECO:0000313" key="3">
    <source>
        <dbReference type="Proteomes" id="UP000252345"/>
    </source>
</evidence>
<proteinExistence type="predicted"/>
<reference evidence="2 3" key="1">
    <citation type="submission" date="2017-10" db="EMBL/GenBank/DDBJ databases">
        <title>Bifidobacterium xylocopum sp. nov. and Bifidobacterium aemilianum sp. nov., from the carpenter bee (Xylocopa violacea) digestive tract.</title>
        <authorList>
            <person name="Alberoni D."/>
            <person name="Baffoni L."/>
            <person name="Di Gioia D."/>
            <person name="Gaggia F."/>
            <person name="Biavati B."/>
        </authorList>
    </citation>
    <scope>NUCLEOTIDE SEQUENCE [LARGE SCALE GENOMIC DNA]</scope>
    <source>
        <strain evidence="2 3">XV2</strain>
    </source>
</reference>
<feature type="region of interest" description="Disordered" evidence="1">
    <location>
        <begin position="19"/>
        <end position="59"/>
    </location>
</feature>
<gene>
    <name evidence="2" type="ORF">CRD59_06990</name>
</gene>
<evidence type="ECO:0000256" key="1">
    <source>
        <dbReference type="SAM" id="MobiDB-lite"/>
    </source>
</evidence>
<keyword evidence="3" id="KW-1185">Reference proteome</keyword>
<name>A0A366KAS6_9BIFI</name>